<protein>
    <submittedName>
        <fullName evidence="2">Uncharacterized protein</fullName>
    </submittedName>
</protein>
<dbReference type="Proteomes" id="UP001595556">
    <property type="component" value="Unassembled WGS sequence"/>
</dbReference>
<sequence length="116" mass="12128">MDRPRGDFPESINTDIAPQSLGAGATATGATQALSAGQLIRLQYRATQNATVIVETPSDGGSTWPNSFSEVVPGVTGEDNFHAVFTPVGGANRYRVRVTMGSVPGHIRCAISQARA</sequence>
<proteinExistence type="predicted"/>
<dbReference type="EMBL" id="JBHRTI010000003">
    <property type="protein sequence ID" value="MFC3146699.1"/>
    <property type="molecule type" value="Genomic_DNA"/>
</dbReference>
<evidence type="ECO:0000256" key="1">
    <source>
        <dbReference type="SAM" id="MobiDB-lite"/>
    </source>
</evidence>
<dbReference type="RefSeq" id="WP_377301124.1">
    <property type="nucleotide sequence ID" value="NZ_CP180191.1"/>
</dbReference>
<evidence type="ECO:0000313" key="2">
    <source>
        <dbReference type="EMBL" id="MFC3146699.1"/>
    </source>
</evidence>
<feature type="region of interest" description="Disordered" evidence="1">
    <location>
        <begin position="1"/>
        <end position="25"/>
    </location>
</feature>
<keyword evidence="3" id="KW-1185">Reference proteome</keyword>
<comment type="caution">
    <text evidence="2">The sequence shown here is derived from an EMBL/GenBank/DDBJ whole genome shotgun (WGS) entry which is preliminary data.</text>
</comment>
<gene>
    <name evidence="2" type="ORF">ACFOEN_03480</name>
</gene>
<reference evidence="3" key="1">
    <citation type="journal article" date="2019" name="Int. J. Syst. Evol. Microbiol.">
        <title>The Global Catalogue of Microorganisms (GCM) 10K type strain sequencing project: providing services to taxonomists for standard genome sequencing and annotation.</title>
        <authorList>
            <consortium name="The Broad Institute Genomics Platform"/>
            <consortium name="The Broad Institute Genome Sequencing Center for Infectious Disease"/>
            <person name="Wu L."/>
            <person name="Ma J."/>
        </authorList>
    </citation>
    <scope>NUCLEOTIDE SEQUENCE [LARGE SCALE GENOMIC DNA]</scope>
    <source>
        <strain evidence="3">KCTC 52168</strain>
    </source>
</reference>
<name>A0ABV7GYH8_9BURK</name>
<evidence type="ECO:0000313" key="3">
    <source>
        <dbReference type="Proteomes" id="UP001595556"/>
    </source>
</evidence>
<accession>A0ABV7GYH8</accession>
<organism evidence="2 3">
    <name type="scientific">Piscinibacterium candidicorallinum</name>
    <dbReference type="NCBI Taxonomy" id="1793872"/>
    <lineage>
        <taxon>Bacteria</taxon>
        <taxon>Pseudomonadati</taxon>
        <taxon>Pseudomonadota</taxon>
        <taxon>Betaproteobacteria</taxon>
        <taxon>Burkholderiales</taxon>
        <taxon>Piscinibacterium</taxon>
    </lineage>
</organism>